<keyword evidence="2" id="KW-1185">Reference proteome</keyword>
<protein>
    <recommendedName>
        <fullName evidence="3">Major capsid protein</fullName>
    </recommendedName>
</protein>
<organism evidence="1 2">
    <name type="scientific">Solirubrum puertoriconensis</name>
    <dbReference type="NCBI Taxonomy" id="1751427"/>
    <lineage>
        <taxon>Bacteria</taxon>
        <taxon>Pseudomonadati</taxon>
        <taxon>Bacteroidota</taxon>
        <taxon>Cytophagia</taxon>
        <taxon>Cytophagales</taxon>
    </lineage>
</organism>
<comment type="caution">
    <text evidence="1">The sequence shown here is derived from an EMBL/GenBank/DDBJ whole genome shotgun (WGS) entry which is preliminary data.</text>
</comment>
<name>A0A9X0HJ81_SOLP1</name>
<reference evidence="1 2" key="1">
    <citation type="submission" date="2015-11" db="EMBL/GenBank/DDBJ databases">
        <title>Solirubrum puertoriconensis gen. nov. an environmental bacteria isolated in Puerto Rico.</title>
        <authorList>
            <person name="Cuebas-Irizarry M.F."/>
            <person name="Montalvo-Rodriguez R."/>
        </authorList>
    </citation>
    <scope>NUCLEOTIDE SEQUENCE [LARGE SCALE GENOMIC DNA]</scope>
    <source>
        <strain evidence="1 2">MC1A</strain>
    </source>
</reference>
<dbReference type="AlphaFoldDB" id="A0A9X0HJ81"/>
<dbReference type="EMBL" id="LNAL01000008">
    <property type="protein sequence ID" value="KUG06882.1"/>
    <property type="molecule type" value="Genomic_DNA"/>
</dbReference>
<proteinExistence type="predicted"/>
<gene>
    <name evidence="1" type="ORF">ASU33_06035</name>
</gene>
<evidence type="ECO:0008006" key="3">
    <source>
        <dbReference type="Google" id="ProtNLM"/>
    </source>
</evidence>
<evidence type="ECO:0000313" key="2">
    <source>
        <dbReference type="Proteomes" id="UP000054223"/>
    </source>
</evidence>
<dbReference type="Proteomes" id="UP000054223">
    <property type="component" value="Unassembled WGS sequence"/>
</dbReference>
<evidence type="ECO:0000313" key="1">
    <source>
        <dbReference type="EMBL" id="KUG06882.1"/>
    </source>
</evidence>
<accession>A0A9X0HJ81</accession>
<sequence length="342" mass="38035">MAYFVNPITYGGKQPTAEELKAKMLLEPPTEQIDLKTLGFQIQEGVKSSTTDYSVTAARKVTRRDTGCGTWTPSGDLLTMASNTIEVWPLKIELEECAQRFDGTILELAKKKGHATDDDLTGTQLEEIVREALSPVVYEDMIRILFLSDRAAASPDYNQIDGLRKKLLAKATAGKVVRGAAIVAADIEADYTKALDVLEDAYKKQPAALKNVAKGNKVYFIDEVLYDAVEEARIRFGNNSNGAALESGKAELFSGIEEIRYRGILVKKLPQYHQYMSQDFAGQSPHICILTVPTTIVVAMDQESDLAEITMWYNIDERKNKTRVLYRLGVGFAYDQLIVFSI</sequence>